<keyword evidence="2" id="KW-1185">Reference proteome</keyword>
<protein>
    <recommendedName>
        <fullName evidence="3">Exosporium protein C</fullName>
    </recommendedName>
</protein>
<dbReference type="Proteomes" id="UP001057291">
    <property type="component" value="Unassembled WGS sequence"/>
</dbReference>
<name>A0AAV4LKV7_9BACL</name>
<proteinExistence type="predicted"/>
<gene>
    <name evidence="1" type="ORF">DNHGIG_39730</name>
</gene>
<comment type="caution">
    <text evidence="1">The sequence shown here is derived from an EMBL/GenBank/DDBJ whole genome shotgun (WGS) entry which is preliminary data.</text>
</comment>
<organism evidence="1 2">
    <name type="scientific">Collibacillus ludicampi</name>
    <dbReference type="NCBI Taxonomy" id="2771369"/>
    <lineage>
        <taxon>Bacteria</taxon>
        <taxon>Bacillati</taxon>
        <taxon>Bacillota</taxon>
        <taxon>Bacilli</taxon>
        <taxon>Bacillales</taxon>
        <taxon>Alicyclobacillaceae</taxon>
        <taxon>Collibacillus</taxon>
    </lineage>
</organism>
<reference evidence="1" key="1">
    <citation type="journal article" date="2023" name="Int. J. Syst. Evol. Microbiol.">
        <title>Collibacillus ludicampi gen. nov., sp. nov., a new soil bacterium of the family Alicyclobacillaceae.</title>
        <authorList>
            <person name="Jojima T."/>
            <person name="Ioku Y."/>
            <person name="Fukuta Y."/>
            <person name="Shirasaka N."/>
            <person name="Matsumura Y."/>
            <person name="Mori M."/>
        </authorList>
    </citation>
    <scope>NUCLEOTIDE SEQUENCE</scope>
    <source>
        <strain evidence="1">TP075</strain>
    </source>
</reference>
<evidence type="ECO:0008006" key="3">
    <source>
        <dbReference type="Google" id="ProtNLM"/>
    </source>
</evidence>
<sequence length="147" mass="16187">MRTRVIDYNAAEPRRRFNLATATTIPHSPNRMRLATIRLNTGPNRDTDDNKVELIGTVGVRGVTGISQLLFRIFRDGREIFDTQQGIESAGSEQNYAVTFQAIDSRVSGTHVYTLTVEDRATGTTANVVGPISFSGLATRRTESTNV</sequence>
<dbReference type="EMBL" id="BOQE01000001">
    <property type="protein sequence ID" value="GIM48424.1"/>
    <property type="molecule type" value="Genomic_DNA"/>
</dbReference>
<evidence type="ECO:0000313" key="2">
    <source>
        <dbReference type="Proteomes" id="UP001057291"/>
    </source>
</evidence>
<evidence type="ECO:0000313" key="1">
    <source>
        <dbReference type="EMBL" id="GIM48424.1"/>
    </source>
</evidence>
<dbReference type="AlphaFoldDB" id="A0AAV4LKV7"/>
<accession>A0AAV4LKV7</accession>